<name>A0A0E0KGC4_ORYPU</name>
<keyword evidence="2" id="KW-1185">Reference proteome</keyword>
<organism evidence="1">
    <name type="scientific">Oryza punctata</name>
    <name type="common">Red rice</name>
    <dbReference type="NCBI Taxonomy" id="4537"/>
    <lineage>
        <taxon>Eukaryota</taxon>
        <taxon>Viridiplantae</taxon>
        <taxon>Streptophyta</taxon>
        <taxon>Embryophyta</taxon>
        <taxon>Tracheophyta</taxon>
        <taxon>Spermatophyta</taxon>
        <taxon>Magnoliopsida</taxon>
        <taxon>Liliopsida</taxon>
        <taxon>Poales</taxon>
        <taxon>Poaceae</taxon>
        <taxon>BOP clade</taxon>
        <taxon>Oryzoideae</taxon>
        <taxon>Oryzeae</taxon>
        <taxon>Oryzinae</taxon>
        <taxon>Oryza</taxon>
    </lineage>
</organism>
<dbReference type="HOGENOM" id="CLU_1534971_0_0_1"/>
<evidence type="ECO:0000313" key="2">
    <source>
        <dbReference type="Proteomes" id="UP000026962"/>
    </source>
</evidence>
<proteinExistence type="predicted"/>
<reference evidence="1" key="1">
    <citation type="submission" date="2015-04" db="UniProtKB">
        <authorList>
            <consortium name="EnsemblPlants"/>
        </authorList>
    </citation>
    <scope>IDENTIFICATION</scope>
</reference>
<dbReference type="Proteomes" id="UP000026962">
    <property type="component" value="Chromosome 3"/>
</dbReference>
<protein>
    <submittedName>
        <fullName evidence="1">Uncharacterized protein</fullName>
    </submittedName>
</protein>
<dbReference type="EnsemblPlants" id="OPUNC03G23920.1">
    <property type="protein sequence ID" value="OPUNC03G23920.1"/>
    <property type="gene ID" value="OPUNC03G23920"/>
</dbReference>
<evidence type="ECO:0000313" key="1">
    <source>
        <dbReference type="EnsemblPlants" id="OPUNC03G23920.1"/>
    </source>
</evidence>
<reference evidence="1" key="2">
    <citation type="submission" date="2018-05" db="EMBL/GenBank/DDBJ databases">
        <title>OpunRS2 (Oryza punctata Reference Sequence Version 2).</title>
        <authorList>
            <person name="Zhang J."/>
            <person name="Kudrna D."/>
            <person name="Lee S."/>
            <person name="Talag J."/>
            <person name="Welchert J."/>
            <person name="Wing R.A."/>
        </authorList>
    </citation>
    <scope>NUCLEOTIDE SEQUENCE [LARGE SCALE GENOMIC DNA]</scope>
</reference>
<dbReference type="Gramene" id="OPUNC03G23920.1">
    <property type="protein sequence ID" value="OPUNC03G23920.1"/>
    <property type="gene ID" value="OPUNC03G23920"/>
</dbReference>
<dbReference type="AlphaFoldDB" id="A0A0E0KGC4"/>
<sequence length="175" mass="19657">MTIKVEEASYIDDCNDAFLQLFHVMGFGLLVRTISSGARGRVDERATKEEEEEARRSLWRRRDVTAKAKSEQVWPSQRMSELRQDNQPAERRPGHIVGPFWASSTCASEELIVVWSSRGWQYQLERCGGADEMVGSGGGRWFHEKTAVAIGSVGRWRRAGAAGSTTTKRHLVGDM</sequence>
<accession>A0A0E0KGC4</accession>